<dbReference type="Gene3D" id="3.90.1720.10">
    <property type="entry name" value="endopeptidase domain like (from Nostoc punctiforme)"/>
    <property type="match status" value="1"/>
</dbReference>
<proteinExistence type="predicted"/>
<dbReference type="AlphaFoldDB" id="A0A4Q7U055"/>
<evidence type="ECO:0000313" key="2">
    <source>
        <dbReference type="Proteomes" id="UP000291832"/>
    </source>
</evidence>
<comment type="caution">
    <text evidence="1">The sequence shown here is derived from an EMBL/GenBank/DDBJ whole genome shotgun (WGS) entry which is preliminary data.</text>
</comment>
<accession>A0A4Q7U055</accession>
<sequence length="287" mass="31079">MSQIVENWAAALDGQYIDMDGYGNPIYQCHDIWLSYLVSVAGGTQHMGYAPSDFTDSVFTAFPTNGVDAVMTKHYGTDGIRSGDVVFWSYGSAHYPWSHVAVALAPPVDGYVPSLTQNPGPAHREYLTLQGALGYLRPKNLPDDPITPEPIDKDKPVAYIYGVNSSGTQSVAGGTKRWVETGPGASAIASGAGQYMIETTYDLTGVAGTRVALTSYRITIAANGSETETMLEEIDVTLQPNGRARRQLIIANNLNSNERLRVRITVPSGSSTVKVARYSFRGYKWAL</sequence>
<protein>
    <recommendedName>
        <fullName evidence="3">CHAP domain-containing protein</fullName>
    </recommendedName>
</protein>
<gene>
    <name evidence="1" type="ORF">EV139_0881</name>
</gene>
<evidence type="ECO:0000313" key="1">
    <source>
        <dbReference type="EMBL" id="RZT66754.1"/>
    </source>
</evidence>
<dbReference type="RefSeq" id="WP_130453104.1">
    <property type="nucleotide sequence ID" value="NZ_QYAG01000001.1"/>
</dbReference>
<evidence type="ECO:0008006" key="3">
    <source>
        <dbReference type="Google" id="ProtNLM"/>
    </source>
</evidence>
<name>A0A4Q7U055_9MICO</name>
<dbReference type="OrthoDB" id="3231746at2"/>
<dbReference type="Proteomes" id="UP000291832">
    <property type="component" value="Unassembled WGS sequence"/>
</dbReference>
<organism evidence="1 2">
    <name type="scientific">Leucobacter luti</name>
    <dbReference type="NCBI Taxonomy" id="340320"/>
    <lineage>
        <taxon>Bacteria</taxon>
        <taxon>Bacillati</taxon>
        <taxon>Actinomycetota</taxon>
        <taxon>Actinomycetes</taxon>
        <taxon>Micrococcales</taxon>
        <taxon>Microbacteriaceae</taxon>
        <taxon>Leucobacter</taxon>
    </lineage>
</organism>
<keyword evidence="2" id="KW-1185">Reference proteome</keyword>
<reference evidence="1 2" key="1">
    <citation type="journal article" date="2015" name="Stand. Genomic Sci.">
        <title>Genomic Encyclopedia of Bacterial and Archaeal Type Strains, Phase III: the genomes of soil and plant-associated and newly described type strains.</title>
        <authorList>
            <person name="Whitman W.B."/>
            <person name="Woyke T."/>
            <person name="Klenk H.P."/>
            <person name="Zhou Y."/>
            <person name="Lilburn T.G."/>
            <person name="Beck B.J."/>
            <person name="De Vos P."/>
            <person name="Vandamme P."/>
            <person name="Eisen J.A."/>
            <person name="Garrity G."/>
            <person name="Hugenholtz P."/>
            <person name="Kyrpides N.C."/>
        </authorList>
    </citation>
    <scope>NUCLEOTIDE SEQUENCE [LARGE SCALE GENOMIC DNA]</scope>
    <source>
        <strain evidence="1 2">RF6</strain>
    </source>
</reference>
<dbReference type="EMBL" id="SHKI01000003">
    <property type="protein sequence ID" value="RZT66754.1"/>
    <property type="molecule type" value="Genomic_DNA"/>
</dbReference>